<evidence type="ECO:0000313" key="2">
    <source>
        <dbReference type="EMBL" id="KAL3756138.1"/>
    </source>
</evidence>
<comment type="caution">
    <text evidence="2">The sequence shown here is derived from an EMBL/GenBank/DDBJ whole genome shotgun (WGS) entry which is preliminary data.</text>
</comment>
<protein>
    <submittedName>
        <fullName evidence="2">Uncharacterized protein</fullName>
    </submittedName>
</protein>
<feature type="coiled-coil region" evidence="1">
    <location>
        <begin position="172"/>
        <end position="241"/>
    </location>
</feature>
<dbReference type="AlphaFoldDB" id="A0ABD3LWK2"/>
<gene>
    <name evidence="2" type="ORF">ACHAWU_005642</name>
</gene>
<dbReference type="Proteomes" id="UP001530293">
    <property type="component" value="Unassembled WGS sequence"/>
</dbReference>
<keyword evidence="3" id="KW-1185">Reference proteome</keyword>
<proteinExistence type="predicted"/>
<accession>A0ABD3LWK2</accession>
<name>A0ABD3LWK2_9STRA</name>
<feature type="coiled-coil region" evidence="1">
    <location>
        <begin position="112"/>
        <end position="146"/>
    </location>
</feature>
<organism evidence="2 3">
    <name type="scientific">Discostella pseudostelligera</name>
    <dbReference type="NCBI Taxonomy" id="259834"/>
    <lineage>
        <taxon>Eukaryota</taxon>
        <taxon>Sar</taxon>
        <taxon>Stramenopiles</taxon>
        <taxon>Ochrophyta</taxon>
        <taxon>Bacillariophyta</taxon>
        <taxon>Coscinodiscophyceae</taxon>
        <taxon>Thalassiosirophycidae</taxon>
        <taxon>Stephanodiscales</taxon>
        <taxon>Stephanodiscaceae</taxon>
        <taxon>Discostella</taxon>
    </lineage>
</organism>
<reference evidence="2 3" key="1">
    <citation type="submission" date="2024-10" db="EMBL/GenBank/DDBJ databases">
        <title>Updated reference genomes for cyclostephanoid diatoms.</title>
        <authorList>
            <person name="Roberts W.R."/>
            <person name="Alverson A.J."/>
        </authorList>
    </citation>
    <scope>NUCLEOTIDE SEQUENCE [LARGE SCALE GENOMIC DNA]</scope>
    <source>
        <strain evidence="2 3">AJA232-27</strain>
    </source>
</reference>
<evidence type="ECO:0000313" key="3">
    <source>
        <dbReference type="Proteomes" id="UP001530293"/>
    </source>
</evidence>
<evidence type="ECO:0000256" key="1">
    <source>
        <dbReference type="SAM" id="Coils"/>
    </source>
</evidence>
<sequence length="477" mass="54385">MEAAAVSTKDMLLTAQQKLDEINRENLGLSSNTNTLGSFGRGSTTRRRKGIISNQLLSTLLYFTLLSYKVEDIKTILEEEDVETYDEWRCLFETIHSPHFHAQERIIQNQRVKRTFSRKHRYKAEAERLREELTNASTELSKLQLLSNETSNQMIKAINKLHEERAALVSVGGDKQRQIEELNKQCNELRLENVRKDAMLQSKESELVNSSEMLKVRNQYIAALEEQLSRCKHDAAVAKEVASHSQLTLDDVHAQLETSNGRLADYQVATESTLRKLQHELMEAQSSNAVLSAKLEATNKLLDSTKQHFDESKEIISEKSATYDEIKNHLDDVKELLQRGMSHVSNVVSDKAVSLELRVDQVHGTLQKSVTDVKEAFGGYFERENNNALKELLALRHQMKDLRQLHQVNTLREEVCNVQNRLDDILCELRQCYTSQQQRRSERMTCDIQAGDLVQHLISLSIYRLGGARVHSATGGG</sequence>
<keyword evidence="1" id="KW-0175">Coiled coil</keyword>
<dbReference type="EMBL" id="JALLBG020000313">
    <property type="protein sequence ID" value="KAL3756138.1"/>
    <property type="molecule type" value="Genomic_DNA"/>
</dbReference>